<gene>
    <name evidence="1" type="ORF">ILUMI_22899</name>
</gene>
<keyword evidence="2" id="KW-1185">Reference proteome</keyword>
<dbReference type="Gene3D" id="3.90.320.10">
    <property type="match status" value="1"/>
</dbReference>
<organism evidence="1 2">
    <name type="scientific">Ignelater luminosus</name>
    <name type="common">Cucubano</name>
    <name type="synonym">Pyrophorus luminosus</name>
    <dbReference type="NCBI Taxonomy" id="2038154"/>
    <lineage>
        <taxon>Eukaryota</taxon>
        <taxon>Metazoa</taxon>
        <taxon>Ecdysozoa</taxon>
        <taxon>Arthropoda</taxon>
        <taxon>Hexapoda</taxon>
        <taxon>Insecta</taxon>
        <taxon>Pterygota</taxon>
        <taxon>Neoptera</taxon>
        <taxon>Endopterygota</taxon>
        <taxon>Coleoptera</taxon>
        <taxon>Polyphaga</taxon>
        <taxon>Elateriformia</taxon>
        <taxon>Elateroidea</taxon>
        <taxon>Elateridae</taxon>
        <taxon>Agrypninae</taxon>
        <taxon>Pyrophorini</taxon>
        <taxon>Ignelater</taxon>
    </lineage>
</organism>
<accession>A0A8K0G2D8</accession>
<feature type="non-terminal residue" evidence="1">
    <location>
        <position position="1"/>
    </location>
</feature>
<dbReference type="InterPro" id="IPR011604">
    <property type="entry name" value="PDDEXK-like_dom_sf"/>
</dbReference>
<reference evidence="1" key="1">
    <citation type="submission" date="2019-08" db="EMBL/GenBank/DDBJ databases">
        <title>The genome of the North American firefly Photinus pyralis.</title>
        <authorList>
            <consortium name="Photinus pyralis genome working group"/>
            <person name="Fallon T.R."/>
            <person name="Sander Lower S.E."/>
            <person name="Weng J.-K."/>
        </authorList>
    </citation>
    <scope>NUCLEOTIDE SEQUENCE</scope>
    <source>
        <strain evidence="1">TRF0915ILg1</strain>
        <tissue evidence="1">Whole body</tissue>
    </source>
</reference>
<comment type="caution">
    <text evidence="1">The sequence shown here is derived from an EMBL/GenBank/DDBJ whole genome shotgun (WGS) entry which is preliminary data.</text>
</comment>
<evidence type="ECO:0000313" key="1">
    <source>
        <dbReference type="EMBL" id="KAF2883274.1"/>
    </source>
</evidence>
<dbReference type="OrthoDB" id="6777749at2759"/>
<proteinExistence type="predicted"/>
<name>A0A8K0G2D8_IGNLU</name>
<dbReference type="Proteomes" id="UP000801492">
    <property type="component" value="Unassembled WGS sequence"/>
</dbReference>
<protein>
    <submittedName>
        <fullName evidence="1">Uncharacterized protein</fullName>
    </submittedName>
</protein>
<sequence>VDNSEINRIEVASRGQFRNPTAENERQNRLTASLFASVIKRKPHRPCHNIIKSCLKSNRSSIDATDYGVVKEKVAIALFEKKTTGSLGASTDGKFTHFSIITIISLEILRYRNAGCKILEVAALTTAI</sequence>
<evidence type="ECO:0000313" key="2">
    <source>
        <dbReference type="Proteomes" id="UP000801492"/>
    </source>
</evidence>
<dbReference type="AlphaFoldDB" id="A0A8K0G2D8"/>
<dbReference type="EMBL" id="VTPC01090455">
    <property type="protein sequence ID" value="KAF2883274.1"/>
    <property type="molecule type" value="Genomic_DNA"/>
</dbReference>